<dbReference type="Proteomes" id="UP001159427">
    <property type="component" value="Unassembled WGS sequence"/>
</dbReference>
<dbReference type="InterPro" id="IPR000519">
    <property type="entry name" value="P_trefoil_dom"/>
</dbReference>
<keyword evidence="3" id="KW-0732">Signal</keyword>
<proteinExistence type="predicted"/>
<dbReference type="PROSITE" id="PS51448">
    <property type="entry name" value="P_TREFOIL_2"/>
    <property type="match status" value="1"/>
</dbReference>
<dbReference type="CDD" id="cd00111">
    <property type="entry name" value="Trefoil"/>
    <property type="match status" value="1"/>
</dbReference>
<evidence type="ECO:0000313" key="5">
    <source>
        <dbReference type="EMBL" id="CAH3146642.1"/>
    </source>
</evidence>
<dbReference type="InterPro" id="IPR044913">
    <property type="entry name" value="P_trefoil_dom_sf"/>
</dbReference>
<dbReference type="SUPFAM" id="SSF57492">
    <property type="entry name" value="Trefoil"/>
    <property type="match status" value="1"/>
</dbReference>
<organism evidence="5 6">
    <name type="scientific">Porites evermanni</name>
    <dbReference type="NCBI Taxonomy" id="104178"/>
    <lineage>
        <taxon>Eukaryota</taxon>
        <taxon>Metazoa</taxon>
        <taxon>Cnidaria</taxon>
        <taxon>Anthozoa</taxon>
        <taxon>Hexacorallia</taxon>
        <taxon>Scleractinia</taxon>
        <taxon>Fungiina</taxon>
        <taxon>Poritidae</taxon>
        <taxon>Porites</taxon>
    </lineage>
</organism>
<evidence type="ECO:0000256" key="2">
    <source>
        <dbReference type="PROSITE-ProRule" id="PRU00779"/>
    </source>
</evidence>
<feature type="signal peptide" evidence="3">
    <location>
        <begin position="1"/>
        <end position="20"/>
    </location>
</feature>
<evidence type="ECO:0000256" key="3">
    <source>
        <dbReference type="SAM" id="SignalP"/>
    </source>
</evidence>
<dbReference type="Gene3D" id="4.10.110.10">
    <property type="entry name" value="Spasmolytic Protein, domain 1"/>
    <property type="match status" value="1"/>
</dbReference>
<comment type="caution">
    <text evidence="5">The sequence shown here is derived from an EMBL/GenBank/DDBJ whole genome shotgun (WGS) entry which is preliminary data.</text>
</comment>
<feature type="chain" id="PRO_5047395847" description="P-type domain-containing protein" evidence="3">
    <location>
        <begin position="21"/>
        <end position="207"/>
    </location>
</feature>
<reference evidence="5 6" key="1">
    <citation type="submission" date="2022-05" db="EMBL/GenBank/DDBJ databases">
        <authorList>
            <consortium name="Genoscope - CEA"/>
            <person name="William W."/>
        </authorList>
    </citation>
    <scope>NUCLEOTIDE SEQUENCE [LARGE SCALE GENOMIC DNA]</scope>
</reference>
<dbReference type="Pfam" id="PF00088">
    <property type="entry name" value="Trefoil"/>
    <property type="match status" value="1"/>
</dbReference>
<keyword evidence="6" id="KW-1185">Reference proteome</keyword>
<accession>A0ABN8PM22</accession>
<feature type="disulfide bond" evidence="2">
    <location>
        <begin position="50"/>
        <end position="67"/>
    </location>
</feature>
<evidence type="ECO:0000256" key="1">
    <source>
        <dbReference type="ARBA" id="ARBA00023157"/>
    </source>
</evidence>
<feature type="disulfide bond" evidence="2">
    <location>
        <begin position="40"/>
        <end position="55"/>
    </location>
</feature>
<evidence type="ECO:0000259" key="4">
    <source>
        <dbReference type="PROSITE" id="PS51448"/>
    </source>
</evidence>
<name>A0ABN8PM22_9CNID</name>
<protein>
    <recommendedName>
        <fullName evidence="4">P-type domain-containing protein</fullName>
    </recommendedName>
</protein>
<feature type="domain" description="P-type" evidence="4">
    <location>
        <begin position="28"/>
        <end position="71"/>
    </location>
</feature>
<sequence length="207" mass="24042">MKGIFQSVIYIFGAALIVTCMPSLNDQDICDIKPKNRNECGWFGIDQGTCEKKGCCWDSTHQDALFCFNSKRGPLPLANIPSLSLNSTEYQKTKLLHGKVLKETLFLPTYQRQNFYMEDFVYILVFCEAKVSDRAWVLKYQLECDKREFLWANHYTKIFCFCVHIDNPRFGCRIYHSIGGICKYICDKNERKIYGLSQCKGRICCVK</sequence>
<evidence type="ECO:0000313" key="6">
    <source>
        <dbReference type="Proteomes" id="UP001159427"/>
    </source>
</evidence>
<dbReference type="EMBL" id="CALNXI010000916">
    <property type="protein sequence ID" value="CAH3146642.1"/>
    <property type="molecule type" value="Genomic_DNA"/>
</dbReference>
<dbReference type="SMART" id="SM00018">
    <property type="entry name" value="PD"/>
    <property type="match status" value="1"/>
</dbReference>
<feature type="disulfide bond" evidence="2">
    <location>
        <begin position="30"/>
        <end position="56"/>
    </location>
</feature>
<keyword evidence="1 2" id="KW-1015">Disulfide bond</keyword>
<gene>
    <name evidence="5" type="ORF">PEVE_00044026</name>
</gene>